<protein>
    <submittedName>
        <fullName evidence="2">Uncharacterized protein</fullName>
    </submittedName>
</protein>
<feature type="region of interest" description="Disordered" evidence="1">
    <location>
        <begin position="32"/>
        <end position="55"/>
    </location>
</feature>
<reference evidence="2 3" key="1">
    <citation type="journal article" date="2018" name="Biotechnol. Biofuels">
        <title>Integrative visual omics of the white-rot fungus Polyporus brumalis exposes the biotechnological potential of its oxidative enzymes for delignifying raw plant biomass.</title>
        <authorList>
            <person name="Miyauchi S."/>
            <person name="Rancon A."/>
            <person name="Drula E."/>
            <person name="Hage H."/>
            <person name="Chaduli D."/>
            <person name="Favel A."/>
            <person name="Grisel S."/>
            <person name="Henrissat B."/>
            <person name="Herpoel-Gimbert I."/>
            <person name="Ruiz-Duenas F.J."/>
            <person name="Chevret D."/>
            <person name="Hainaut M."/>
            <person name="Lin J."/>
            <person name="Wang M."/>
            <person name="Pangilinan J."/>
            <person name="Lipzen A."/>
            <person name="Lesage-Meessen L."/>
            <person name="Navarro D."/>
            <person name="Riley R."/>
            <person name="Grigoriev I.V."/>
            <person name="Zhou S."/>
            <person name="Raouche S."/>
            <person name="Rosso M.N."/>
        </authorList>
    </citation>
    <scope>NUCLEOTIDE SEQUENCE [LARGE SCALE GENOMIC DNA]</scope>
    <source>
        <strain evidence="2 3">BRFM 1820</strain>
    </source>
</reference>
<feature type="region of interest" description="Disordered" evidence="1">
    <location>
        <begin position="246"/>
        <end position="305"/>
    </location>
</feature>
<feature type="region of interest" description="Disordered" evidence="1">
    <location>
        <begin position="97"/>
        <end position="140"/>
    </location>
</feature>
<accession>A0A371DE71</accession>
<dbReference type="AlphaFoldDB" id="A0A371DE71"/>
<dbReference type="Proteomes" id="UP000256964">
    <property type="component" value="Unassembled WGS sequence"/>
</dbReference>
<sequence>MAEFGRSDFVDPAIGNPWMGSRDRRLAAVARDQTTSDPAQDPLMEGHDAAGSTKAFPTVPDGYALFSRRNATVGMFPQNNDDYIRSLLIPYSNDEYHHQASSTFPPRSASTATPVPLASPTASSSTRTPLSATGPGTPMMTDVQAQPRPFVRQEGRVHSVSAAAGGSNTQGVSVSWDPLNVNGVRVLYAVHGFHYEVDPKIIPSGGAAPNAAHAPRALRLGFFVATSGPVDPRSVHPTGSVAAMYAGPGEQVGSGQNTASASMMRPTRPLPARGRQRRSRASERQTPADADSRVPGSPSARHASG</sequence>
<organism evidence="2 3">
    <name type="scientific">Lentinus brumalis</name>
    <dbReference type="NCBI Taxonomy" id="2498619"/>
    <lineage>
        <taxon>Eukaryota</taxon>
        <taxon>Fungi</taxon>
        <taxon>Dikarya</taxon>
        <taxon>Basidiomycota</taxon>
        <taxon>Agaricomycotina</taxon>
        <taxon>Agaricomycetes</taxon>
        <taxon>Polyporales</taxon>
        <taxon>Polyporaceae</taxon>
        <taxon>Lentinus</taxon>
    </lineage>
</organism>
<feature type="compositionally biased region" description="Low complexity" evidence="1">
    <location>
        <begin position="108"/>
        <end position="133"/>
    </location>
</feature>
<proteinExistence type="predicted"/>
<keyword evidence="3" id="KW-1185">Reference proteome</keyword>
<dbReference type="EMBL" id="KZ857397">
    <property type="protein sequence ID" value="RDX50803.1"/>
    <property type="molecule type" value="Genomic_DNA"/>
</dbReference>
<gene>
    <name evidence="2" type="ORF">OH76DRAFT_1402004</name>
</gene>
<evidence type="ECO:0000313" key="2">
    <source>
        <dbReference type="EMBL" id="RDX50803.1"/>
    </source>
</evidence>
<evidence type="ECO:0000313" key="3">
    <source>
        <dbReference type="Proteomes" id="UP000256964"/>
    </source>
</evidence>
<evidence type="ECO:0000256" key="1">
    <source>
        <dbReference type="SAM" id="MobiDB-lite"/>
    </source>
</evidence>
<name>A0A371DE71_9APHY</name>